<dbReference type="AlphaFoldDB" id="A0A174N8H1"/>
<dbReference type="GO" id="GO:0000156">
    <property type="term" value="F:phosphorelay response regulator activity"/>
    <property type="evidence" value="ECO:0007669"/>
    <property type="project" value="TreeGrafter"/>
</dbReference>
<dbReference type="GO" id="GO:0030295">
    <property type="term" value="F:protein kinase activator activity"/>
    <property type="evidence" value="ECO:0007669"/>
    <property type="project" value="TreeGrafter"/>
</dbReference>
<dbReference type="GO" id="GO:0005886">
    <property type="term" value="C:plasma membrane"/>
    <property type="evidence" value="ECO:0007669"/>
    <property type="project" value="UniProtKB-SubCell"/>
</dbReference>
<feature type="transmembrane region" description="Helical" evidence="12">
    <location>
        <begin position="149"/>
        <end position="172"/>
    </location>
</feature>
<dbReference type="PANTHER" id="PTHR42878">
    <property type="entry name" value="TWO-COMPONENT HISTIDINE KINASE"/>
    <property type="match status" value="1"/>
</dbReference>
<keyword evidence="10" id="KW-0902">Two-component regulatory system</keyword>
<dbReference type="InterPro" id="IPR004358">
    <property type="entry name" value="Sig_transdc_His_kin-like_C"/>
</dbReference>
<gene>
    <name evidence="15" type="primary">phoR_1</name>
    <name evidence="16" type="ORF">DXC40_15080</name>
    <name evidence="15" type="ORF">ERS852551_00744</name>
</gene>
<evidence type="ECO:0000256" key="5">
    <source>
        <dbReference type="ARBA" id="ARBA00022553"/>
    </source>
</evidence>
<dbReference type="GeneID" id="72463354"/>
<dbReference type="SUPFAM" id="SSF55785">
    <property type="entry name" value="PYP-like sensor domain (PAS domain)"/>
    <property type="match status" value="1"/>
</dbReference>
<dbReference type="SMART" id="SM00388">
    <property type="entry name" value="HisKA"/>
    <property type="match status" value="1"/>
</dbReference>
<protein>
    <recommendedName>
        <fullName evidence="3">histidine kinase</fullName>
        <ecNumber evidence="3">2.7.13.3</ecNumber>
    </recommendedName>
</protein>
<evidence type="ECO:0000256" key="3">
    <source>
        <dbReference type="ARBA" id="ARBA00012438"/>
    </source>
</evidence>
<keyword evidence="6 15" id="KW-0808">Transferase</keyword>
<feature type="domain" description="PAC" evidence="14">
    <location>
        <begin position="293"/>
        <end position="343"/>
    </location>
</feature>
<keyword evidence="8 16" id="KW-0418">Kinase</keyword>
<dbReference type="SMART" id="SM00387">
    <property type="entry name" value="HATPase_c"/>
    <property type="match status" value="1"/>
</dbReference>
<name>A0A174N8H1_9FIRM</name>
<keyword evidence="7" id="KW-0547">Nucleotide-binding</keyword>
<reference evidence="15 17" key="1">
    <citation type="submission" date="2015-09" db="EMBL/GenBank/DDBJ databases">
        <authorList>
            <consortium name="Pathogen Informatics"/>
        </authorList>
    </citation>
    <scope>NUCLEOTIDE SEQUENCE [LARGE SCALE GENOMIC DNA]</scope>
    <source>
        <strain evidence="15 17">2789STDY5834939</strain>
    </source>
</reference>
<dbReference type="PROSITE" id="PS50113">
    <property type="entry name" value="PAC"/>
    <property type="match status" value="1"/>
</dbReference>
<dbReference type="Pfam" id="PF00512">
    <property type="entry name" value="HisKA"/>
    <property type="match status" value="1"/>
</dbReference>
<dbReference type="EC" id="2.7.13.3" evidence="3"/>
<dbReference type="CDD" id="cd00075">
    <property type="entry name" value="HATPase"/>
    <property type="match status" value="1"/>
</dbReference>
<dbReference type="PANTHER" id="PTHR42878:SF7">
    <property type="entry name" value="SENSOR HISTIDINE KINASE GLRK"/>
    <property type="match status" value="1"/>
</dbReference>
<dbReference type="Pfam" id="PF02518">
    <property type="entry name" value="HATPase_c"/>
    <property type="match status" value="1"/>
</dbReference>
<evidence type="ECO:0000313" key="18">
    <source>
        <dbReference type="Proteomes" id="UP000260828"/>
    </source>
</evidence>
<dbReference type="SUPFAM" id="SSF55874">
    <property type="entry name" value="ATPase domain of HSP90 chaperone/DNA topoisomerase II/histidine kinase"/>
    <property type="match status" value="1"/>
</dbReference>
<keyword evidence="12" id="KW-0812">Transmembrane</keyword>
<keyword evidence="12" id="KW-1133">Transmembrane helix</keyword>
<organism evidence="15 17">
    <name type="scientific">Anaerotruncus colihominis</name>
    <dbReference type="NCBI Taxonomy" id="169435"/>
    <lineage>
        <taxon>Bacteria</taxon>
        <taxon>Bacillati</taxon>
        <taxon>Bacillota</taxon>
        <taxon>Clostridia</taxon>
        <taxon>Eubacteriales</taxon>
        <taxon>Oscillospiraceae</taxon>
        <taxon>Anaerotruncus</taxon>
    </lineage>
</organism>
<sequence>MKKRVFWSLCSISVLMVLLTAALTLRSYYAVLLGQAQRDLADDFKLVARSIDFTRPDEVAYLQSLGLQFDSFRITMISPDGTVLFDTDNDSASMENHLERPEVAAALDGRTGSDVRHSDTMGMDTVYYAGRLSDGTVLRVSKQTRSVGAAFAAGVPVMLVIVAAAIAICLFVSSRLTRRLLRPIEALADNLEQGARGAAYEELEPFFAKIREQNRLIQEQVKRLREERDTINTITSNMKEGMVLLDLERGILSVNHSALMLLDAAEGVYEGKNILNLSRSELLGDCAGKALAGAAADAVLERDGRACHIFASPVRDAGGAICGAIVLLLDVTEQQRAEQVRRDFAANVSHELKTPLTSISGFAEMMENGMADNSQDVRRFAGRIYTQAQRLIALTDDIIRLSRIERADLTENVPVELRALCDRAVETLRFTAEQKQVEIAVTGGPAPVRGDRQMLDELITNLMDNAVKYNRPGGRVDVSLSVQDGLVCLRVADTGIGIPKEHQERIFERFYRVDQSRSKQTGGTGLGLSIVKHVVERHGGSITLESVPGEGTAVTVRLPADTGHIG</sequence>
<dbReference type="SUPFAM" id="SSF47384">
    <property type="entry name" value="Homodimeric domain of signal transducing histidine kinase"/>
    <property type="match status" value="1"/>
</dbReference>
<dbReference type="Gene3D" id="3.30.450.20">
    <property type="entry name" value="PAS domain"/>
    <property type="match status" value="1"/>
</dbReference>
<dbReference type="PRINTS" id="PR00344">
    <property type="entry name" value="BCTRLSENSOR"/>
</dbReference>
<dbReference type="InterPro" id="IPR003594">
    <property type="entry name" value="HATPase_dom"/>
</dbReference>
<keyword evidence="9" id="KW-0067">ATP-binding</keyword>
<reference evidence="16 18" key="2">
    <citation type="submission" date="2018-08" db="EMBL/GenBank/DDBJ databases">
        <title>A genome reference for cultivated species of the human gut microbiota.</title>
        <authorList>
            <person name="Zou Y."/>
            <person name="Xue W."/>
            <person name="Luo G."/>
        </authorList>
    </citation>
    <scope>NUCLEOTIDE SEQUENCE [LARGE SCALE GENOMIC DNA]</scope>
    <source>
        <strain evidence="16 18">TF05-12AC</strain>
    </source>
</reference>
<dbReference type="InterPro" id="IPR003661">
    <property type="entry name" value="HisK_dim/P_dom"/>
</dbReference>
<keyword evidence="11 12" id="KW-0472">Membrane</keyword>
<dbReference type="PROSITE" id="PS50109">
    <property type="entry name" value="HIS_KIN"/>
    <property type="match status" value="1"/>
</dbReference>
<evidence type="ECO:0000256" key="6">
    <source>
        <dbReference type="ARBA" id="ARBA00022679"/>
    </source>
</evidence>
<evidence type="ECO:0000256" key="1">
    <source>
        <dbReference type="ARBA" id="ARBA00000085"/>
    </source>
</evidence>
<dbReference type="InterPro" id="IPR035965">
    <property type="entry name" value="PAS-like_dom_sf"/>
</dbReference>
<dbReference type="OrthoDB" id="9813151at2"/>
<dbReference type="Gene3D" id="1.10.287.130">
    <property type="match status" value="1"/>
</dbReference>
<dbReference type="InterPro" id="IPR000700">
    <property type="entry name" value="PAS-assoc_C"/>
</dbReference>
<evidence type="ECO:0000256" key="10">
    <source>
        <dbReference type="ARBA" id="ARBA00023012"/>
    </source>
</evidence>
<evidence type="ECO:0000256" key="7">
    <source>
        <dbReference type="ARBA" id="ARBA00022741"/>
    </source>
</evidence>
<dbReference type="Gene3D" id="3.30.565.10">
    <property type="entry name" value="Histidine kinase-like ATPase, C-terminal domain"/>
    <property type="match status" value="1"/>
</dbReference>
<dbReference type="FunFam" id="3.30.565.10:FF:000006">
    <property type="entry name" value="Sensor histidine kinase WalK"/>
    <property type="match status" value="1"/>
</dbReference>
<accession>A0A174N8H1</accession>
<dbReference type="GO" id="GO:0007234">
    <property type="term" value="P:osmosensory signaling via phosphorelay pathway"/>
    <property type="evidence" value="ECO:0007669"/>
    <property type="project" value="TreeGrafter"/>
</dbReference>
<evidence type="ECO:0000256" key="12">
    <source>
        <dbReference type="SAM" id="Phobius"/>
    </source>
</evidence>
<dbReference type="InterPro" id="IPR036890">
    <property type="entry name" value="HATPase_C_sf"/>
</dbReference>
<dbReference type="Proteomes" id="UP000260828">
    <property type="component" value="Unassembled WGS sequence"/>
</dbReference>
<comment type="subcellular location">
    <subcellularLocation>
        <location evidence="2">Cell membrane</location>
    </subcellularLocation>
</comment>
<keyword evidence="5" id="KW-0597">Phosphoprotein</keyword>
<dbReference type="RefSeq" id="WP_006876903.1">
    <property type="nucleotide sequence ID" value="NZ_CABIWA010000004.1"/>
</dbReference>
<evidence type="ECO:0000256" key="2">
    <source>
        <dbReference type="ARBA" id="ARBA00004236"/>
    </source>
</evidence>
<dbReference type="GO" id="GO:0000155">
    <property type="term" value="F:phosphorelay sensor kinase activity"/>
    <property type="evidence" value="ECO:0007669"/>
    <property type="project" value="InterPro"/>
</dbReference>
<dbReference type="InterPro" id="IPR005467">
    <property type="entry name" value="His_kinase_dom"/>
</dbReference>
<dbReference type="InterPro" id="IPR036097">
    <property type="entry name" value="HisK_dim/P_sf"/>
</dbReference>
<evidence type="ECO:0000313" key="16">
    <source>
        <dbReference type="EMBL" id="RGE65880.1"/>
    </source>
</evidence>
<comment type="catalytic activity">
    <reaction evidence="1">
        <text>ATP + protein L-histidine = ADP + protein N-phospho-L-histidine.</text>
        <dbReference type="EC" id="2.7.13.3"/>
    </reaction>
</comment>
<evidence type="ECO:0000313" key="17">
    <source>
        <dbReference type="Proteomes" id="UP000095765"/>
    </source>
</evidence>
<evidence type="ECO:0000259" key="13">
    <source>
        <dbReference type="PROSITE" id="PS50109"/>
    </source>
</evidence>
<keyword evidence="4" id="KW-1003">Cell membrane</keyword>
<evidence type="ECO:0000259" key="14">
    <source>
        <dbReference type="PROSITE" id="PS50113"/>
    </source>
</evidence>
<proteinExistence type="predicted"/>
<evidence type="ECO:0000256" key="4">
    <source>
        <dbReference type="ARBA" id="ARBA00022475"/>
    </source>
</evidence>
<evidence type="ECO:0000256" key="9">
    <source>
        <dbReference type="ARBA" id="ARBA00022840"/>
    </source>
</evidence>
<dbReference type="Proteomes" id="UP000095765">
    <property type="component" value="Unassembled WGS sequence"/>
</dbReference>
<dbReference type="CDD" id="cd00082">
    <property type="entry name" value="HisKA"/>
    <property type="match status" value="1"/>
</dbReference>
<dbReference type="FunFam" id="1.10.287.130:FF:000008">
    <property type="entry name" value="Two-component sensor histidine kinase"/>
    <property type="match status" value="1"/>
</dbReference>
<feature type="domain" description="Histidine kinase" evidence="13">
    <location>
        <begin position="347"/>
        <end position="562"/>
    </location>
</feature>
<dbReference type="EMBL" id="CZBE01000004">
    <property type="protein sequence ID" value="CUP42239.1"/>
    <property type="molecule type" value="Genomic_DNA"/>
</dbReference>
<dbReference type="EMBL" id="QVME01000010">
    <property type="protein sequence ID" value="RGE65880.1"/>
    <property type="molecule type" value="Genomic_DNA"/>
</dbReference>
<evidence type="ECO:0000313" key="15">
    <source>
        <dbReference type="EMBL" id="CUP42239.1"/>
    </source>
</evidence>
<dbReference type="GO" id="GO:0005524">
    <property type="term" value="F:ATP binding"/>
    <property type="evidence" value="ECO:0007669"/>
    <property type="project" value="UniProtKB-KW"/>
</dbReference>
<dbReference type="InterPro" id="IPR050351">
    <property type="entry name" value="BphY/WalK/GraS-like"/>
</dbReference>
<evidence type="ECO:0000256" key="11">
    <source>
        <dbReference type="ARBA" id="ARBA00023136"/>
    </source>
</evidence>
<evidence type="ECO:0000256" key="8">
    <source>
        <dbReference type="ARBA" id="ARBA00022777"/>
    </source>
</evidence>